<evidence type="ECO:0000313" key="2">
    <source>
        <dbReference type="EMBL" id="CAH1439105.1"/>
    </source>
</evidence>
<protein>
    <recommendedName>
        <fullName evidence="1">Reverse transcriptase zinc-binding domain-containing protein</fullName>
    </recommendedName>
</protein>
<dbReference type="Pfam" id="PF13966">
    <property type="entry name" value="zf-RVT"/>
    <property type="match status" value="1"/>
</dbReference>
<proteinExistence type="predicted"/>
<sequence length="272" mass="32547">MSWSWRNLLKIRPFLRDSFYSQIGNGEGTFMWFDNWHQLGPLSYVLSHREIANAGFNIRDKVSNVITHDNWNWPEDWLDLIPQLGEYQLPRLVSDKKDVVLWMNGKKELVPFAVNQVSSSLVNQGTKVDWHDLVWFQNRIPNHCFILWLAVLGRLRTQDRMKRWKDSNDFNCAFCNGQVDSHCHLFFECNFPLEVWMMVKEQTKIKHRPGNWFEVIQELQFSLKMKTIGNFIKKCALAATVYHIWSERNKRYLGERLILLNLLFKELWRILE</sequence>
<keyword evidence="3" id="KW-1185">Reference proteome</keyword>
<reference evidence="2 3" key="1">
    <citation type="submission" date="2022-01" db="EMBL/GenBank/DDBJ databases">
        <authorList>
            <person name="Xiong W."/>
            <person name="Schranz E."/>
        </authorList>
    </citation>
    <scope>NUCLEOTIDE SEQUENCE [LARGE SCALE GENOMIC DNA]</scope>
</reference>
<dbReference type="AlphaFoldDB" id="A0AAU9NMI8"/>
<dbReference type="PANTHER" id="PTHR33116:SF84">
    <property type="entry name" value="RNA-DIRECTED DNA POLYMERASE"/>
    <property type="match status" value="1"/>
</dbReference>
<feature type="domain" description="Reverse transcriptase zinc-binding" evidence="1">
    <location>
        <begin position="112"/>
        <end position="196"/>
    </location>
</feature>
<dbReference type="PANTHER" id="PTHR33116">
    <property type="entry name" value="REVERSE TRANSCRIPTASE ZINC-BINDING DOMAIN-CONTAINING PROTEIN-RELATED-RELATED"/>
    <property type="match status" value="1"/>
</dbReference>
<accession>A0AAU9NMI8</accession>
<comment type="caution">
    <text evidence="2">The sequence shown here is derived from an EMBL/GenBank/DDBJ whole genome shotgun (WGS) entry which is preliminary data.</text>
</comment>
<gene>
    <name evidence="2" type="ORF">LVIROSA_LOCUS25327</name>
</gene>
<evidence type="ECO:0000259" key="1">
    <source>
        <dbReference type="Pfam" id="PF13966"/>
    </source>
</evidence>
<name>A0AAU9NMI8_9ASTR</name>
<dbReference type="EMBL" id="CAKMRJ010004445">
    <property type="protein sequence ID" value="CAH1439105.1"/>
    <property type="molecule type" value="Genomic_DNA"/>
</dbReference>
<evidence type="ECO:0000313" key="3">
    <source>
        <dbReference type="Proteomes" id="UP001157418"/>
    </source>
</evidence>
<organism evidence="2 3">
    <name type="scientific">Lactuca virosa</name>
    <dbReference type="NCBI Taxonomy" id="75947"/>
    <lineage>
        <taxon>Eukaryota</taxon>
        <taxon>Viridiplantae</taxon>
        <taxon>Streptophyta</taxon>
        <taxon>Embryophyta</taxon>
        <taxon>Tracheophyta</taxon>
        <taxon>Spermatophyta</taxon>
        <taxon>Magnoliopsida</taxon>
        <taxon>eudicotyledons</taxon>
        <taxon>Gunneridae</taxon>
        <taxon>Pentapetalae</taxon>
        <taxon>asterids</taxon>
        <taxon>campanulids</taxon>
        <taxon>Asterales</taxon>
        <taxon>Asteraceae</taxon>
        <taxon>Cichorioideae</taxon>
        <taxon>Cichorieae</taxon>
        <taxon>Lactucinae</taxon>
        <taxon>Lactuca</taxon>
    </lineage>
</organism>
<dbReference type="Proteomes" id="UP001157418">
    <property type="component" value="Unassembled WGS sequence"/>
</dbReference>
<dbReference type="InterPro" id="IPR026960">
    <property type="entry name" value="RVT-Znf"/>
</dbReference>